<organism evidence="2 3">
    <name type="scientific">Belnapia mucosa</name>
    <dbReference type="NCBI Taxonomy" id="2804532"/>
    <lineage>
        <taxon>Bacteria</taxon>
        <taxon>Pseudomonadati</taxon>
        <taxon>Pseudomonadota</taxon>
        <taxon>Alphaproteobacteria</taxon>
        <taxon>Acetobacterales</taxon>
        <taxon>Roseomonadaceae</taxon>
        <taxon>Belnapia</taxon>
    </lineage>
</organism>
<feature type="domain" description="NIPSNAP" evidence="1">
    <location>
        <begin position="4"/>
        <end position="105"/>
    </location>
</feature>
<dbReference type="Pfam" id="PF07978">
    <property type="entry name" value="NIPSNAP"/>
    <property type="match status" value="1"/>
</dbReference>
<evidence type="ECO:0000313" key="2">
    <source>
        <dbReference type="EMBL" id="MBL6456863.1"/>
    </source>
</evidence>
<comment type="caution">
    <text evidence="2">The sequence shown here is derived from an EMBL/GenBank/DDBJ whole genome shotgun (WGS) entry which is preliminary data.</text>
</comment>
<gene>
    <name evidence="2" type="ORF">JMJ55_16110</name>
</gene>
<name>A0ABS1V956_9PROT</name>
<reference evidence="2 3" key="1">
    <citation type="submission" date="2021-01" db="EMBL/GenBank/DDBJ databases">
        <title>Belnapia mucosa sp. nov. and Belnapia arida sp. nov., isolated from the Tabernas Desert (Almeria, Spain).</title>
        <authorList>
            <person name="Molina-Menor E."/>
            <person name="Vidal-Verdu A."/>
            <person name="Calonge A."/>
            <person name="Satari L."/>
            <person name="Pereto Magraner J."/>
            <person name="Porcar Miralles M."/>
        </authorList>
    </citation>
    <scope>NUCLEOTIDE SEQUENCE [LARGE SCALE GENOMIC DNA]</scope>
    <source>
        <strain evidence="2 3">T6</strain>
    </source>
</reference>
<sequence length="108" mass="12441">MIHELRIYHCVPGRLPALLKRFDTITLKLWEKHGIKQAGFWTVLVGSSNQDLYYLLEWESLAEREQKWNKFAADPEWLTARAKTEEDGQIVASVENLLLAPTAFSAVK</sequence>
<accession>A0ABS1V956</accession>
<evidence type="ECO:0000259" key="1">
    <source>
        <dbReference type="Pfam" id="PF07978"/>
    </source>
</evidence>
<dbReference type="Gene3D" id="3.30.70.100">
    <property type="match status" value="1"/>
</dbReference>
<dbReference type="InterPro" id="IPR012577">
    <property type="entry name" value="NIPSNAP"/>
</dbReference>
<dbReference type="Proteomes" id="UP000606490">
    <property type="component" value="Unassembled WGS sequence"/>
</dbReference>
<dbReference type="RefSeq" id="WP_202826603.1">
    <property type="nucleotide sequence ID" value="NZ_JAEUXJ010000006.1"/>
</dbReference>
<protein>
    <submittedName>
        <fullName evidence="2">NIPSNAP family protein</fullName>
    </submittedName>
</protein>
<dbReference type="InterPro" id="IPR011008">
    <property type="entry name" value="Dimeric_a/b-barrel"/>
</dbReference>
<dbReference type="EMBL" id="JAEUXJ010000006">
    <property type="protein sequence ID" value="MBL6456863.1"/>
    <property type="molecule type" value="Genomic_DNA"/>
</dbReference>
<keyword evidence="3" id="KW-1185">Reference proteome</keyword>
<proteinExistence type="predicted"/>
<evidence type="ECO:0000313" key="3">
    <source>
        <dbReference type="Proteomes" id="UP000606490"/>
    </source>
</evidence>
<dbReference type="SUPFAM" id="SSF54909">
    <property type="entry name" value="Dimeric alpha+beta barrel"/>
    <property type="match status" value="1"/>
</dbReference>